<keyword evidence="2" id="KW-0109">Calcium transport</keyword>
<keyword evidence="3" id="KW-0107">Calcium channel</keyword>
<dbReference type="EMBL" id="JBAMMX010000022">
    <property type="protein sequence ID" value="KAK6919063.1"/>
    <property type="molecule type" value="Genomic_DNA"/>
</dbReference>
<accession>A0AAN8V0F8</accession>
<dbReference type="PANTHER" id="PTHR46988:SF2">
    <property type="entry name" value="TWO PORE CALCIUM CHANNEL PROTEIN 1"/>
    <property type="match status" value="1"/>
</dbReference>
<keyword evidence="1" id="KW-0813">Transport</keyword>
<name>A0AAN8V0F8_9MAGN</name>
<protein>
    <submittedName>
        <fullName evidence="9">Uncharacterized protein</fullName>
    </submittedName>
</protein>
<keyword evidence="7" id="KW-0407">Ion channel</keyword>
<keyword evidence="8" id="KW-0472">Membrane</keyword>
<evidence type="ECO:0000256" key="1">
    <source>
        <dbReference type="ARBA" id="ARBA00022448"/>
    </source>
</evidence>
<evidence type="ECO:0000313" key="10">
    <source>
        <dbReference type="Proteomes" id="UP001370490"/>
    </source>
</evidence>
<dbReference type="PANTHER" id="PTHR46988">
    <property type="entry name" value="TWO PORE CALCIUM CHANNEL PROTEIN 1"/>
    <property type="match status" value="1"/>
</dbReference>
<evidence type="ECO:0000256" key="5">
    <source>
        <dbReference type="ARBA" id="ARBA00022837"/>
    </source>
</evidence>
<evidence type="ECO:0000256" key="6">
    <source>
        <dbReference type="ARBA" id="ARBA00023065"/>
    </source>
</evidence>
<feature type="transmembrane region" description="Helical" evidence="8">
    <location>
        <begin position="191"/>
        <end position="210"/>
    </location>
</feature>
<evidence type="ECO:0000313" key="9">
    <source>
        <dbReference type="EMBL" id="KAK6919063.1"/>
    </source>
</evidence>
<feature type="transmembrane region" description="Helical" evidence="8">
    <location>
        <begin position="6"/>
        <end position="26"/>
    </location>
</feature>
<dbReference type="Proteomes" id="UP001370490">
    <property type="component" value="Unassembled WGS sequence"/>
</dbReference>
<comment type="caution">
    <text evidence="9">The sequence shown here is derived from an EMBL/GenBank/DDBJ whole genome shotgun (WGS) entry which is preliminary data.</text>
</comment>
<feature type="transmembrane region" description="Helical" evidence="8">
    <location>
        <begin position="98"/>
        <end position="121"/>
    </location>
</feature>
<evidence type="ECO:0000256" key="3">
    <source>
        <dbReference type="ARBA" id="ARBA00022673"/>
    </source>
</evidence>
<keyword evidence="4" id="KW-0677">Repeat</keyword>
<sequence>MIGIIPHLFHLFLTSFSLSVSVEFFFKSLALSKMERPLLEEGSGQRNRQTAFKRRTEAIAYGSPYQKAAALVDLAEDGIGLPEQILEGSGFASAAKLYFIYIKFDFLWSLNYFALVLINFLEKPLWCYRYTAISCEDREYFFLGQLPYLTGLESLVFEVLTLLILIIHNFFPILYQGWELYWRSPLNKLKVVLLLILVADISVYALFVYTGAIDSLPFRIAPYIRVAFFVLNIRYV</sequence>
<organism evidence="9 10">
    <name type="scientific">Dillenia turbinata</name>
    <dbReference type="NCBI Taxonomy" id="194707"/>
    <lineage>
        <taxon>Eukaryota</taxon>
        <taxon>Viridiplantae</taxon>
        <taxon>Streptophyta</taxon>
        <taxon>Embryophyta</taxon>
        <taxon>Tracheophyta</taxon>
        <taxon>Spermatophyta</taxon>
        <taxon>Magnoliopsida</taxon>
        <taxon>eudicotyledons</taxon>
        <taxon>Gunneridae</taxon>
        <taxon>Pentapetalae</taxon>
        <taxon>Dilleniales</taxon>
        <taxon>Dilleniaceae</taxon>
        <taxon>Dillenia</taxon>
    </lineage>
</organism>
<proteinExistence type="predicted"/>
<keyword evidence="10" id="KW-1185">Reference proteome</keyword>
<dbReference type="InterPro" id="IPR044581">
    <property type="entry name" value="TPC1_plant"/>
</dbReference>
<evidence type="ECO:0000256" key="8">
    <source>
        <dbReference type="SAM" id="Phobius"/>
    </source>
</evidence>
<keyword evidence="8" id="KW-0812">Transmembrane</keyword>
<dbReference type="AlphaFoldDB" id="A0AAN8V0F8"/>
<dbReference type="GO" id="GO:0005245">
    <property type="term" value="F:voltage-gated calcium channel activity"/>
    <property type="evidence" value="ECO:0007669"/>
    <property type="project" value="InterPro"/>
</dbReference>
<keyword evidence="8" id="KW-1133">Transmembrane helix</keyword>
<evidence type="ECO:0000256" key="2">
    <source>
        <dbReference type="ARBA" id="ARBA00022568"/>
    </source>
</evidence>
<feature type="transmembrane region" description="Helical" evidence="8">
    <location>
        <begin position="148"/>
        <end position="171"/>
    </location>
</feature>
<evidence type="ECO:0000256" key="7">
    <source>
        <dbReference type="ARBA" id="ARBA00023303"/>
    </source>
</evidence>
<dbReference type="GO" id="GO:0000325">
    <property type="term" value="C:plant-type vacuole"/>
    <property type="evidence" value="ECO:0007669"/>
    <property type="project" value="TreeGrafter"/>
</dbReference>
<evidence type="ECO:0000256" key="4">
    <source>
        <dbReference type="ARBA" id="ARBA00022737"/>
    </source>
</evidence>
<gene>
    <name evidence="9" type="ORF">RJ641_017485</name>
</gene>
<keyword evidence="5" id="KW-0106">Calcium</keyword>
<keyword evidence="6" id="KW-0406">Ion transport</keyword>
<dbReference type="GO" id="GO:0005774">
    <property type="term" value="C:vacuolar membrane"/>
    <property type="evidence" value="ECO:0007669"/>
    <property type="project" value="TreeGrafter"/>
</dbReference>
<reference evidence="9 10" key="1">
    <citation type="submission" date="2023-12" db="EMBL/GenBank/DDBJ databases">
        <title>A high-quality genome assembly for Dillenia turbinata (Dilleniales).</title>
        <authorList>
            <person name="Chanderbali A."/>
        </authorList>
    </citation>
    <scope>NUCLEOTIDE SEQUENCE [LARGE SCALE GENOMIC DNA]</scope>
    <source>
        <strain evidence="9">LSX21</strain>
        <tissue evidence="9">Leaf</tissue>
    </source>
</reference>